<sequence length="118" mass="13292">VSVPRQALDHCDVCSSKRRLKVCSSCASAIYCSPECQAKDWKVHSSSCMAPVRSQKINLRTFYPIIAYLFDYFRRLGEPRTPLHPAIQSRILQAPVPAPKKARRPGEKVHQTAILGEE</sequence>
<gene>
    <name evidence="7" type="ORF">P691DRAFT_637954</name>
</gene>
<feature type="non-terminal residue" evidence="7">
    <location>
        <position position="118"/>
    </location>
</feature>
<protein>
    <recommendedName>
        <fullName evidence="6">MYND-type domain-containing protein</fullName>
    </recommendedName>
</protein>
<organism evidence="7 8">
    <name type="scientific">Macrolepiota fuliginosa MF-IS2</name>
    <dbReference type="NCBI Taxonomy" id="1400762"/>
    <lineage>
        <taxon>Eukaryota</taxon>
        <taxon>Fungi</taxon>
        <taxon>Dikarya</taxon>
        <taxon>Basidiomycota</taxon>
        <taxon>Agaricomycotina</taxon>
        <taxon>Agaricomycetes</taxon>
        <taxon>Agaricomycetidae</taxon>
        <taxon>Agaricales</taxon>
        <taxon>Agaricineae</taxon>
        <taxon>Agaricaceae</taxon>
        <taxon>Macrolepiota</taxon>
    </lineage>
</organism>
<dbReference type="OrthoDB" id="432970at2759"/>
<dbReference type="Pfam" id="PF01753">
    <property type="entry name" value="zf-MYND"/>
    <property type="match status" value="1"/>
</dbReference>
<keyword evidence="2 4" id="KW-0863">Zinc-finger</keyword>
<evidence type="ECO:0000256" key="3">
    <source>
        <dbReference type="ARBA" id="ARBA00022833"/>
    </source>
</evidence>
<evidence type="ECO:0000256" key="2">
    <source>
        <dbReference type="ARBA" id="ARBA00022771"/>
    </source>
</evidence>
<evidence type="ECO:0000256" key="1">
    <source>
        <dbReference type="ARBA" id="ARBA00022723"/>
    </source>
</evidence>
<dbReference type="InterPro" id="IPR002893">
    <property type="entry name" value="Znf_MYND"/>
</dbReference>
<evidence type="ECO:0000313" key="7">
    <source>
        <dbReference type="EMBL" id="KAF9446434.1"/>
    </source>
</evidence>
<dbReference type="PROSITE" id="PS50865">
    <property type="entry name" value="ZF_MYND_2"/>
    <property type="match status" value="1"/>
</dbReference>
<evidence type="ECO:0000313" key="8">
    <source>
        <dbReference type="Proteomes" id="UP000807342"/>
    </source>
</evidence>
<name>A0A9P5X8F6_9AGAR</name>
<comment type="caution">
    <text evidence="7">The sequence shown here is derived from an EMBL/GenBank/DDBJ whole genome shotgun (WGS) entry which is preliminary data.</text>
</comment>
<keyword evidence="8" id="KW-1185">Reference proteome</keyword>
<dbReference type="AlphaFoldDB" id="A0A9P5X8F6"/>
<dbReference type="Gene3D" id="6.10.140.2220">
    <property type="match status" value="1"/>
</dbReference>
<keyword evidence="3" id="KW-0862">Zinc</keyword>
<feature type="region of interest" description="Disordered" evidence="5">
    <location>
        <begin position="96"/>
        <end position="118"/>
    </location>
</feature>
<evidence type="ECO:0000256" key="4">
    <source>
        <dbReference type="PROSITE-ProRule" id="PRU00134"/>
    </source>
</evidence>
<evidence type="ECO:0000259" key="6">
    <source>
        <dbReference type="PROSITE" id="PS50865"/>
    </source>
</evidence>
<dbReference type="GO" id="GO:0008270">
    <property type="term" value="F:zinc ion binding"/>
    <property type="evidence" value="ECO:0007669"/>
    <property type="project" value="UniProtKB-KW"/>
</dbReference>
<keyword evidence="1" id="KW-0479">Metal-binding</keyword>
<evidence type="ECO:0000256" key="5">
    <source>
        <dbReference type="SAM" id="MobiDB-lite"/>
    </source>
</evidence>
<dbReference type="Proteomes" id="UP000807342">
    <property type="component" value="Unassembled WGS sequence"/>
</dbReference>
<dbReference type="SUPFAM" id="SSF144232">
    <property type="entry name" value="HIT/MYND zinc finger-like"/>
    <property type="match status" value="1"/>
</dbReference>
<dbReference type="EMBL" id="MU151246">
    <property type="protein sequence ID" value="KAF9446434.1"/>
    <property type="molecule type" value="Genomic_DNA"/>
</dbReference>
<feature type="non-terminal residue" evidence="7">
    <location>
        <position position="1"/>
    </location>
</feature>
<reference evidence="7" key="1">
    <citation type="submission" date="2020-11" db="EMBL/GenBank/DDBJ databases">
        <authorList>
            <consortium name="DOE Joint Genome Institute"/>
            <person name="Ahrendt S."/>
            <person name="Riley R."/>
            <person name="Andreopoulos W."/>
            <person name="Labutti K."/>
            <person name="Pangilinan J."/>
            <person name="Ruiz-Duenas F.J."/>
            <person name="Barrasa J.M."/>
            <person name="Sanchez-Garcia M."/>
            <person name="Camarero S."/>
            <person name="Miyauchi S."/>
            <person name="Serrano A."/>
            <person name="Linde D."/>
            <person name="Babiker R."/>
            <person name="Drula E."/>
            <person name="Ayuso-Fernandez I."/>
            <person name="Pacheco R."/>
            <person name="Padilla G."/>
            <person name="Ferreira P."/>
            <person name="Barriuso J."/>
            <person name="Kellner H."/>
            <person name="Castanera R."/>
            <person name="Alfaro M."/>
            <person name="Ramirez L."/>
            <person name="Pisabarro A.G."/>
            <person name="Kuo A."/>
            <person name="Tritt A."/>
            <person name="Lipzen A."/>
            <person name="He G."/>
            <person name="Yan M."/>
            <person name="Ng V."/>
            <person name="Cullen D."/>
            <person name="Martin F."/>
            <person name="Rosso M.-N."/>
            <person name="Henrissat B."/>
            <person name="Hibbett D."/>
            <person name="Martinez A.T."/>
            <person name="Grigoriev I.V."/>
        </authorList>
    </citation>
    <scope>NUCLEOTIDE SEQUENCE</scope>
    <source>
        <strain evidence="7">MF-IS2</strain>
    </source>
</reference>
<proteinExistence type="predicted"/>
<feature type="domain" description="MYND-type" evidence="6">
    <location>
        <begin position="11"/>
        <end position="48"/>
    </location>
</feature>
<accession>A0A9P5X8F6</accession>